<dbReference type="NCBIfam" id="TIGR01003">
    <property type="entry name" value="PTS_HPr_family"/>
    <property type="match status" value="1"/>
</dbReference>
<organism evidence="7 8">
    <name type="scientific">Rhodococcus opacus</name>
    <name type="common">Nocardia opaca</name>
    <dbReference type="NCBI Taxonomy" id="37919"/>
    <lineage>
        <taxon>Bacteria</taxon>
        <taxon>Bacillati</taxon>
        <taxon>Actinomycetota</taxon>
        <taxon>Actinomycetes</taxon>
        <taxon>Mycobacteriales</taxon>
        <taxon>Nocardiaceae</taxon>
        <taxon>Rhodococcus</taxon>
    </lineage>
</organism>
<dbReference type="InterPro" id="IPR050399">
    <property type="entry name" value="HPr"/>
</dbReference>
<gene>
    <name evidence="7" type="ORF">C5613_38975</name>
</gene>
<dbReference type="RefSeq" id="WP_005563035.1">
    <property type="nucleotide sequence ID" value="NZ_CAJUXZ010000001.1"/>
</dbReference>
<dbReference type="CDD" id="cd00367">
    <property type="entry name" value="PTS-HPr_like"/>
    <property type="match status" value="1"/>
</dbReference>
<dbReference type="PANTHER" id="PTHR33705">
    <property type="entry name" value="PHOSPHOCARRIER PROTEIN HPR"/>
    <property type="match status" value="1"/>
</dbReference>
<dbReference type="EMBL" id="PUIO01000077">
    <property type="protein sequence ID" value="PQP15202.1"/>
    <property type="molecule type" value="Genomic_DNA"/>
</dbReference>
<evidence type="ECO:0000256" key="3">
    <source>
        <dbReference type="ARBA" id="ARBA00020422"/>
    </source>
</evidence>
<dbReference type="Gene3D" id="3.30.1340.10">
    <property type="entry name" value="HPr-like"/>
    <property type="match status" value="1"/>
</dbReference>
<sequence>MSMATRTVLIGSKVGLHARPAAKFTQAAAAVPVAVQIAVGESAPVDAGSMLAVMTLGAEFGTEVTITAEGEGSEEALDRLADLLASDLDAA</sequence>
<feature type="domain" description="HPr" evidence="6">
    <location>
        <begin position="3"/>
        <end position="91"/>
    </location>
</feature>
<evidence type="ECO:0000256" key="1">
    <source>
        <dbReference type="ARBA" id="ARBA00003681"/>
    </source>
</evidence>
<evidence type="ECO:0000256" key="4">
    <source>
        <dbReference type="ARBA" id="ARBA00022490"/>
    </source>
</evidence>
<dbReference type="PRINTS" id="PR00107">
    <property type="entry name" value="PHOSPHOCPHPR"/>
</dbReference>
<dbReference type="PROSITE" id="PS51350">
    <property type="entry name" value="PTS_HPR_DOM"/>
    <property type="match status" value="1"/>
</dbReference>
<comment type="function">
    <text evidence="1">General (non sugar-specific) component of the phosphoenolpyruvate-dependent sugar phosphotransferase system (sugar PTS). This major carbohydrate active-transport system catalyzes the phosphorylation of incoming sugar substrates concomitantly with their translocation across the cell membrane. The phosphoryl group from phosphoenolpyruvate (PEP) is transferred to the phosphoryl carrier protein HPr by enzyme I. Phospho-HPr then transfers it to the PTS EIIA domain.</text>
</comment>
<reference evidence="8" key="1">
    <citation type="submission" date="2018-02" db="EMBL/GenBank/DDBJ databases">
        <title>Draft genome sequencing of Rhodococcus opacus KU647198.</title>
        <authorList>
            <person name="Zheng B.-X."/>
        </authorList>
    </citation>
    <scope>NUCLEOTIDE SEQUENCE [LARGE SCALE GENOMIC DNA]</scope>
    <source>
        <strain evidence="8">04-OD7</strain>
    </source>
</reference>
<comment type="caution">
    <text evidence="7">The sequence shown here is derived from an EMBL/GenBank/DDBJ whole genome shotgun (WGS) entry which is preliminary data.</text>
</comment>
<dbReference type="InterPro" id="IPR000032">
    <property type="entry name" value="HPr-like"/>
</dbReference>
<dbReference type="AlphaFoldDB" id="A0A2S8ILD1"/>
<dbReference type="Pfam" id="PF00381">
    <property type="entry name" value="PTS-HPr"/>
    <property type="match status" value="1"/>
</dbReference>
<accession>A0A2S8ILD1</accession>
<keyword evidence="4" id="KW-0963">Cytoplasm</keyword>
<keyword evidence="5" id="KW-0598">Phosphotransferase system</keyword>
<proteinExistence type="predicted"/>
<dbReference type="InterPro" id="IPR035895">
    <property type="entry name" value="HPr-like_sf"/>
</dbReference>
<evidence type="ECO:0000313" key="8">
    <source>
        <dbReference type="Proteomes" id="UP000239290"/>
    </source>
</evidence>
<name>A0A2S8ILD1_RHOOP</name>
<dbReference type="PANTHER" id="PTHR33705:SF2">
    <property type="entry name" value="PHOSPHOCARRIER PROTEIN NPR"/>
    <property type="match status" value="1"/>
</dbReference>
<protein>
    <recommendedName>
        <fullName evidence="3">Phosphocarrier protein HPr</fullName>
    </recommendedName>
</protein>
<dbReference type="InterPro" id="IPR001020">
    <property type="entry name" value="PTS_HPr_His_P_site"/>
</dbReference>
<evidence type="ECO:0000313" key="7">
    <source>
        <dbReference type="EMBL" id="PQP15202.1"/>
    </source>
</evidence>
<dbReference type="SUPFAM" id="SSF55594">
    <property type="entry name" value="HPr-like"/>
    <property type="match status" value="1"/>
</dbReference>
<evidence type="ECO:0000259" key="6">
    <source>
        <dbReference type="PROSITE" id="PS51350"/>
    </source>
</evidence>
<evidence type="ECO:0000256" key="5">
    <source>
        <dbReference type="ARBA" id="ARBA00022683"/>
    </source>
</evidence>
<comment type="subcellular location">
    <subcellularLocation>
        <location evidence="2">Cytoplasm</location>
    </subcellularLocation>
</comment>
<dbReference type="GO" id="GO:0005737">
    <property type="term" value="C:cytoplasm"/>
    <property type="evidence" value="ECO:0007669"/>
    <property type="project" value="UniProtKB-SubCell"/>
</dbReference>
<dbReference type="PROSITE" id="PS00369">
    <property type="entry name" value="PTS_HPR_HIS"/>
    <property type="match status" value="1"/>
</dbReference>
<dbReference type="GO" id="GO:0009401">
    <property type="term" value="P:phosphoenolpyruvate-dependent sugar phosphotransferase system"/>
    <property type="evidence" value="ECO:0007669"/>
    <property type="project" value="UniProtKB-KW"/>
</dbReference>
<evidence type="ECO:0000256" key="2">
    <source>
        <dbReference type="ARBA" id="ARBA00004496"/>
    </source>
</evidence>
<dbReference type="Proteomes" id="UP000239290">
    <property type="component" value="Unassembled WGS sequence"/>
</dbReference>